<name>A0A261QZC3_9BORD</name>
<dbReference type="Proteomes" id="UP000216947">
    <property type="component" value="Unassembled WGS sequence"/>
</dbReference>
<proteinExistence type="predicted"/>
<gene>
    <name evidence="2" type="ORF">CAL19_12300</name>
</gene>
<evidence type="ECO:0000313" key="3">
    <source>
        <dbReference type="Proteomes" id="UP000216947"/>
    </source>
</evidence>
<reference evidence="3" key="1">
    <citation type="submission" date="2017-05" db="EMBL/GenBank/DDBJ databases">
        <title>Complete and WGS of Bordetella genogroups.</title>
        <authorList>
            <person name="Spilker T."/>
            <person name="Lipuma J."/>
        </authorList>
    </citation>
    <scope>NUCLEOTIDE SEQUENCE [LARGE SCALE GENOMIC DNA]</scope>
    <source>
        <strain evidence="3">AU18089</strain>
    </source>
</reference>
<feature type="region of interest" description="Disordered" evidence="1">
    <location>
        <begin position="34"/>
        <end position="62"/>
    </location>
</feature>
<protein>
    <submittedName>
        <fullName evidence="2">Uncharacterized protein</fullName>
    </submittedName>
</protein>
<sequence length="77" mass="8196">MCAACLSGLFGLHDPDAEEPSYEMFHRFKARRSGGLGGRAAGQSDAQAATAPARAEPARPRLRYGGRGWAGYIDQEG</sequence>
<dbReference type="EMBL" id="NEVK01000006">
    <property type="protein sequence ID" value="OZI17867.1"/>
    <property type="molecule type" value="Genomic_DNA"/>
</dbReference>
<comment type="caution">
    <text evidence="2">The sequence shown here is derived from an EMBL/GenBank/DDBJ whole genome shotgun (WGS) entry which is preliminary data.</text>
</comment>
<accession>A0A261QZC3</accession>
<keyword evidence="3" id="KW-1185">Reference proteome</keyword>
<organism evidence="2 3">
    <name type="scientific">Bordetella genomosp. 7</name>
    <dbReference type="NCBI Taxonomy" id="1416805"/>
    <lineage>
        <taxon>Bacteria</taxon>
        <taxon>Pseudomonadati</taxon>
        <taxon>Pseudomonadota</taxon>
        <taxon>Betaproteobacteria</taxon>
        <taxon>Burkholderiales</taxon>
        <taxon>Alcaligenaceae</taxon>
        <taxon>Bordetella</taxon>
    </lineage>
</organism>
<dbReference type="AlphaFoldDB" id="A0A261QZC3"/>
<feature type="compositionally biased region" description="Low complexity" evidence="1">
    <location>
        <begin position="41"/>
        <end position="55"/>
    </location>
</feature>
<evidence type="ECO:0000256" key="1">
    <source>
        <dbReference type="SAM" id="MobiDB-lite"/>
    </source>
</evidence>
<evidence type="ECO:0000313" key="2">
    <source>
        <dbReference type="EMBL" id="OZI17867.1"/>
    </source>
</evidence>